<dbReference type="CDD" id="cd00448">
    <property type="entry name" value="YjgF_YER057c_UK114_family"/>
    <property type="match status" value="1"/>
</dbReference>
<gene>
    <name evidence="2" type="ORF">LB941_00340</name>
</gene>
<dbReference type="Proteomes" id="UP001139006">
    <property type="component" value="Unassembled WGS sequence"/>
</dbReference>
<dbReference type="PANTHER" id="PTHR11803">
    <property type="entry name" value="2-IMINOBUTANOATE/2-IMINOPROPANOATE DEAMINASE RIDA"/>
    <property type="match status" value="1"/>
</dbReference>
<keyword evidence="3" id="KW-1185">Reference proteome</keyword>
<dbReference type="NCBIfam" id="TIGR00004">
    <property type="entry name" value="Rid family detoxifying hydrolase"/>
    <property type="match status" value="1"/>
</dbReference>
<dbReference type="SUPFAM" id="SSF55298">
    <property type="entry name" value="YjgF-like"/>
    <property type="match status" value="1"/>
</dbReference>
<comment type="similarity">
    <text evidence="1">Belongs to the RutC family.</text>
</comment>
<dbReference type="GO" id="GO:0019239">
    <property type="term" value="F:deaminase activity"/>
    <property type="evidence" value="ECO:0007669"/>
    <property type="project" value="TreeGrafter"/>
</dbReference>
<dbReference type="Pfam" id="PF01042">
    <property type="entry name" value="Ribonuc_L-PSP"/>
    <property type="match status" value="1"/>
</dbReference>
<comment type="caution">
    <text evidence="2">The sequence shown here is derived from an EMBL/GenBank/DDBJ whole genome shotgun (WGS) entry which is preliminary data.</text>
</comment>
<dbReference type="FunFam" id="3.30.1330.40:FF:000001">
    <property type="entry name" value="L-PSP family endoribonuclease"/>
    <property type="match status" value="1"/>
</dbReference>
<evidence type="ECO:0000313" key="3">
    <source>
        <dbReference type="Proteomes" id="UP001139006"/>
    </source>
</evidence>
<dbReference type="PANTHER" id="PTHR11803:SF39">
    <property type="entry name" value="2-IMINOBUTANOATE_2-IMINOPROPANOATE DEAMINASE"/>
    <property type="match status" value="1"/>
</dbReference>
<protein>
    <submittedName>
        <fullName evidence="2">Rid family detoxifying hydrolase</fullName>
    </submittedName>
</protein>
<dbReference type="AlphaFoldDB" id="A0A9X2JK02"/>
<dbReference type="GO" id="GO:0005829">
    <property type="term" value="C:cytosol"/>
    <property type="evidence" value="ECO:0007669"/>
    <property type="project" value="TreeGrafter"/>
</dbReference>
<proteinExistence type="inferred from homology"/>
<dbReference type="RefSeq" id="WP_253358459.1">
    <property type="nucleotide sequence ID" value="NZ_JAIULA010000001.1"/>
</dbReference>
<accession>A0A9X2JK02</accession>
<dbReference type="InterPro" id="IPR006175">
    <property type="entry name" value="YjgF/YER057c/UK114"/>
</dbReference>
<name>A0A9X2JK02_9LACO</name>
<evidence type="ECO:0000256" key="1">
    <source>
        <dbReference type="ARBA" id="ARBA00010552"/>
    </source>
</evidence>
<evidence type="ECO:0000313" key="2">
    <source>
        <dbReference type="EMBL" id="MCP0885779.1"/>
    </source>
</evidence>
<dbReference type="Gene3D" id="3.30.1330.40">
    <property type="entry name" value="RutC-like"/>
    <property type="match status" value="1"/>
</dbReference>
<dbReference type="InterPro" id="IPR035959">
    <property type="entry name" value="RutC-like_sf"/>
</dbReference>
<organism evidence="2 3">
    <name type="scientific">Ligilactobacillus ubinensis</name>
    <dbReference type="NCBI Taxonomy" id="2876789"/>
    <lineage>
        <taxon>Bacteria</taxon>
        <taxon>Bacillati</taxon>
        <taxon>Bacillota</taxon>
        <taxon>Bacilli</taxon>
        <taxon>Lactobacillales</taxon>
        <taxon>Lactobacillaceae</taxon>
        <taxon>Ligilactobacillus</taxon>
    </lineage>
</organism>
<dbReference type="EMBL" id="JAIULA010000001">
    <property type="protein sequence ID" value="MCP0885779.1"/>
    <property type="molecule type" value="Genomic_DNA"/>
</dbReference>
<reference evidence="2 3" key="1">
    <citation type="journal article" date="2023" name="Int. J. Syst. Evol. Microbiol.">
        <title>Ligilactobacillus ubinensis sp. nov., a novel species isolated from the wild ferment of a durian fruit (Durio zibethinus).</title>
        <authorList>
            <person name="Heng Y.C."/>
            <person name="Menon N."/>
            <person name="Chen B."/>
            <person name="Loo B.Z.L."/>
            <person name="Wong G.W.J."/>
            <person name="Lim A.C.H."/>
            <person name="Silvaraju S."/>
            <person name="Kittelmann S."/>
        </authorList>
    </citation>
    <scope>NUCLEOTIDE SEQUENCE [LARGE SCALE GENOMIC DNA]</scope>
    <source>
        <strain evidence="2 3">WILCCON 0076</strain>
    </source>
</reference>
<dbReference type="InterPro" id="IPR006056">
    <property type="entry name" value="RidA"/>
</dbReference>
<sequence>MLKRLTSKKAPKAIGAYSAATQVNNLIYTSGQLPIKEGVIPQGIIEQTKASMDNIQGILTDNGSSVDYIVKTTAYITDFADFADFDKTYQAYFKEGFPSRTAVLVSKLPKDALIEIEVIAKMKEGN</sequence>
<keyword evidence="2" id="KW-0378">Hydrolase</keyword>